<dbReference type="Gene3D" id="2.130.10.10">
    <property type="entry name" value="YVTN repeat-like/Quinoprotein amine dehydrogenase"/>
    <property type="match status" value="3"/>
</dbReference>
<evidence type="ECO:0000256" key="2">
    <source>
        <dbReference type="ARBA" id="ARBA00022490"/>
    </source>
</evidence>
<dbReference type="EMBL" id="QUQM01000004">
    <property type="protein sequence ID" value="KAA8647411.1"/>
    <property type="molecule type" value="Genomic_DNA"/>
</dbReference>
<dbReference type="InterPro" id="IPR019775">
    <property type="entry name" value="WD40_repeat_CS"/>
</dbReference>
<dbReference type="InterPro" id="IPR051973">
    <property type="entry name" value="tRNA_Anticodon_Mtase-Reg"/>
</dbReference>
<keyword evidence="4" id="KW-0819">tRNA processing</keyword>
<evidence type="ECO:0000256" key="5">
    <source>
        <dbReference type="ARBA" id="ARBA00022737"/>
    </source>
</evidence>
<evidence type="ECO:0000313" key="8">
    <source>
        <dbReference type="EMBL" id="KAA8647411.1"/>
    </source>
</evidence>
<evidence type="ECO:0000256" key="7">
    <source>
        <dbReference type="PROSITE-ProRule" id="PRU00221"/>
    </source>
</evidence>
<reference evidence="8 9" key="1">
    <citation type="submission" date="2019-08" db="EMBL/GenBank/DDBJ databases">
        <title>The genome sequence of a newly discovered highly antifungal drug resistant Aspergillus species, Aspergillus tanneri NIH 1004.</title>
        <authorList>
            <person name="Mounaud S."/>
            <person name="Singh I."/>
            <person name="Joardar V."/>
            <person name="Pakala S."/>
            <person name="Pakala S."/>
            <person name="Venepally P."/>
            <person name="Chung J.K."/>
            <person name="Losada L."/>
            <person name="Nierman W.C."/>
        </authorList>
    </citation>
    <scope>NUCLEOTIDE SEQUENCE [LARGE SCALE GENOMIC DNA]</scope>
    <source>
        <strain evidence="8 9">NIH1004</strain>
    </source>
</reference>
<protein>
    <recommendedName>
        <fullName evidence="10">WD repeat protein</fullName>
    </recommendedName>
</protein>
<dbReference type="SMART" id="SM00320">
    <property type="entry name" value="WD40"/>
    <property type="match status" value="7"/>
</dbReference>
<dbReference type="GeneID" id="54328806"/>
<comment type="similarity">
    <text evidence="6">Belongs to the WD repeat WDR6 family.</text>
</comment>
<keyword evidence="5" id="KW-0677">Repeat</keyword>
<evidence type="ECO:0000256" key="4">
    <source>
        <dbReference type="ARBA" id="ARBA00022694"/>
    </source>
</evidence>
<comment type="caution">
    <text evidence="8">The sequence shown here is derived from an EMBL/GenBank/DDBJ whole genome shotgun (WGS) entry which is preliminary data.</text>
</comment>
<dbReference type="PANTHER" id="PTHR14344:SF3">
    <property type="entry name" value="WD REPEAT-CONTAINING PROTEIN 6"/>
    <property type="match status" value="1"/>
</dbReference>
<comment type="subcellular location">
    <subcellularLocation>
        <location evidence="1">Cytoplasm</location>
    </subcellularLocation>
</comment>
<evidence type="ECO:0008006" key="10">
    <source>
        <dbReference type="Google" id="ProtNLM"/>
    </source>
</evidence>
<evidence type="ECO:0000256" key="6">
    <source>
        <dbReference type="ARBA" id="ARBA00038255"/>
    </source>
</evidence>
<feature type="repeat" description="WD" evidence="7">
    <location>
        <begin position="819"/>
        <end position="854"/>
    </location>
</feature>
<organism evidence="8 9">
    <name type="scientific">Aspergillus tanneri</name>
    <dbReference type="NCBI Taxonomy" id="1220188"/>
    <lineage>
        <taxon>Eukaryota</taxon>
        <taxon>Fungi</taxon>
        <taxon>Dikarya</taxon>
        <taxon>Ascomycota</taxon>
        <taxon>Pezizomycotina</taxon>
        <taxon>Eurotiomycetes</taxon>
        <taxon>Eurotiomycetidae</taxon>
        <taxon>Eurotiales</taxon>
        <taxon>Aspergillaceae</taxon>
        <taxon>Aspergillus</taxon>
        <taxon>Aspergillus subgen. Circumdati</taxon>
    </lineage>
</organism>
<evidence type="ECO:0000256" key="1">
    <source>
        <dbReference type="ARBA" id="ARBA00004496"/>
    </source>
</evidence>
<dbReference type="InterPro" id="IPR001680">
    <property type="entry name" value="WD40_rpt"/>
</dbReference>
<dbReference type="PROSITE" id="PS00678">
    <property type="entry name" value="WD_REPEATS_1"/>
    <property type="match status" value="1"/>
</dbReference>
<dbReference type="InterPro" id="IPR036322">
    <property type="entry name" value="WD40_repeat_dom_sf"/>
</dbReference>
<dbReference type="PROSITE" id="PS50082">
    <property type="entry name" value="WD_REPEATS_2"/>
    <property type="match status" value="2"/>
</dbReference>
<dbReference type="RefSeq" id="XP_033426772.1">
    <property type="nucleotide sequence ID" value="XM_033570740.1"/>
</dbReference>
<evidence type="ECO:0000256" key="3">
    <source>
        <dbReference type="ARBA" id="ARBA00022574"/>
    </source>
</evidence>
<sequence>MHPSLEHIDACLPIAALKAFDLGDNRLLFEGQGPHVRLFDEGSGRLLASLQTFKRSNIHGFIVLNQEQQDTAKACAQLLAWGGESLRLLSLCITNKPSGEVEASLRTTCAEYLAPDWILAGCTPDIKKEPMEAYMVTAHNAILRMSVVDGTSLGYAKSIRLQHLVAGVKTLLYSADTISCSSSHILIASGTIFGEVIVWSCYLNEEDSLFNAVASIHHFFTGHEGSIFGVRISHMVSLPGNSTGRLLASCSDDRTIRIWNISDCEKSSRHDPSAYSTDGFELRTTGFGDSTLGSESCIASAFGHQARIWNVFFLTTTIGDKGRLNLVSRGEDATCLVWDLSWDPSSPESDFKLSEISNLHQHSGKHIWASDMRSIGAETTVYTGGSDGALKCFKLGIDETGAVVVSNRNRRINFSVNSPGSEPKLENTMKKIGFVTPDCFIATTTQGEVQICSIESSASVKSHIFKETVSVEEDLRSYCAIAGLPQHGLALLGNARGSIRLYNHHDKSLSILAETGQMPQGLFALDYQRSTCGSAGTLFFLTSHARFDKADLFMVTISENEKPQVKNITMTLPRRFVVGSASLVYCGDKYLALGSQRGSLAIYPITPAESPLQPLLDEVMHPEGVNSIESFSSLYGGAGKSLNYFLTCGRDGFYSLHTLLKDSQEIVSLQTIHHSIPLPRFNMMGVYVDKASWDLMLYGFSGSDFILWNESTNSEAARMTCGGCHRIWAFYPSHTQPGSGLLVWIQSHLVAFQIQGEARRTLRAGGPGREIKTMGVSPSNDERGTLFATGSEDTALRIFTPIDPEKESRWGAFKCLRVLMQHQTGFQHIDWSRNGKFLFTGAANEEFFVWKIRSIPLFGLVTNLVASSPKSHANSDLRVTSFDMIEIEGEENEGDFLLCLSYSNSTLRIFRYSSSAHGGFTLLAKGTYTSNCLTQVQFALRDSSLVLITASTDGYLTLWNLTPIINTFFSIAPYDLTLRLKQPIEAMTTSPEDISCENRYQIHSNSIKSLEMVHVSQAASLIIAGGDDNALTLSLLNTNFTYAEASDRACTVSIPDAHAACVTTVKVLKKHASPDGTTQITVASSGNDHQIKIWRVDVDANKDGFEAIQVRNVVDSYSSVADISTVDIIRDTTGETKLLVCGVGMEILSLRLDQL</sequence>
<dbReference type="OrthoDB" id="5594999at2759"/>
<feature type="repeat" description="WD" evidence="7">
    <location>
        <begin position="220"/>
        <end position="269"/>
    </location>
</feature>
<keyword evidence="3 7" id="KW-0853">WD repeat</keyword>
<dbReference type="Pfam" id="PF00400">
    <property type="entry name" value="WD40"/>
    <property type="match status" value="3"/>
</dbReference>
<evidence type="ECO:0000313" key="9">
    <source>
        <dbReference type="Proteomes" id="UP000324241"/>
    </source>
</evidence>
<gene>
    <name evidence="8" type="ORF">ATNIH1004_006104</name>
</gene>
<dbReference type="SUPFAM" id="SSF50978">
    <property type="entry name" value="WD40 repeat-like"/>
    <property type="match status" value="2"/>
</dbReference>
<dbReference type="InterPro" id="IPR015943">
    <property type="entry name" value="WD40/YVTN_repeat-like_dom_sf"/>
</dbReference>
<dbReference type="VEuPathDB" id="FungiDB:EYZ11_006086"/>
<name>A0A5M9MK71_9EURO</name>
<proteinExistence type="inferred from homology"/>
<dbReference type="Proteomes" id="UP000324241">
    <property type="component" value="Unassembled WGS sequence"/>
</dbReference>
<dbReference type="AlphaFoldDB" id="A0A5M9MK71"/>
<dbReference type="GO" id="GO:0030488">
    <property type="term" value="P:tRNA methylation"/>
    <property type="evidence" value="ECO:0007669"/>
    <property type="project" value="TreeGrafter"/>
</dbReference>
<dbReference type="PANTHER" id="PTHR14344">
    <property type="entry name" value="WD REPEAT PROTEIN"/>
    <property type="match status" value="1"/>
</dbReference>
<accession>A0A5M9MK71</accession>
<keyword evidence="2" id="KW-0963">Cytoplasm</keyword>
<dbReference type="GO" id="GO:0005737">
    <property type="term" value="C:cytoplasm"/>
    <property type="evidence" value="ECO:0007669"/>
    <property type="project" value="UniProtKB-SubCell"/>
</dbReference>